<keyword evidence="3" id="KW-1185">Reference proteome</keyword>
<evidence type="ECO:0000259" key="1">
    <source>
        <dbReference type="Pfam" id="PF00135"/>
    </source>
</evidence>
<dbReference type="InterPro" id="IPR029058">
    <property type="entry name" value="AB_hydrolase_fold"/>
</dbReference>
<dbReference type="Proteomes" id="UP000566819">
    <property type="component" value="Unassembled WGS sequence"/>
</dbReference>
<feature type="domain" description="Carboxylesterase type B" evidence="1">
    <location>
        <begin position="2"/>
        <end position="140"/>
    </location>
</feature>
<dbReference type="Gene3D" id="3.40.50.1820">
    <property type="entry name" value="alpha/beta hydrolase"/>
    <property type="match status" value="1"/>
</dbReference>
<protein>
    <recommendedName>
        <fullName evidence="1">Carboxylesterase type B domain-containing protein</fullName>
    </recommendedName>
</protein>
<dbReference type="Pfam" id="PF00135">
    <property type="entry name" value="COesterase"/>
    <property type="match status" value="1"/>
</dbReference>
<evidence type="ECO:0000313" key="2">
    <source>
        <dbReference type="EMBL" id="KAF4627784.1"/>
    </source>
</evidence>
<organism evidence="2 3">
    <name type="scientific">Cudoniella acicularis</name>
    <dbReference type="NCBI Taxonomy" id="354080"/>
    <lineage>
        <taxon>Eukaryota</taxon>
        <taxon>Fungi</taxon>
        <taxon>Dikarya</taxon>
        <taxon>Ascomycota</taxon>
        <taxon>Pezizomycotina</taxon>
        <taxon>Leotiomycetes</taxon>
        <taxon>Helotiales</taxon>
        <taxon>Tricladiaceae</taxon>
        <taxon>Cudoniella</taxon>
    </lineage>
</organism>
<name>A0A8H4RCX7_9HELO</name>
<dbReference type="OrthoDB" id="408631at2759"/>
<proteinExistence type="predicted"/>
<dbReference type="EMBL" id="JAAMPI010000911">
    <property type="protein sequence ID" value="KAF4627784.1"/>
    <property type="molecule type" value="Genomic_DNA"/>
</dbReference>
<gene>
    <name evidence="2" type="ORF">G7Y89_g10368</name>
</gene>
<dbReference type="AlphaFoldDB" id="A0A8H4RCX7"/>
<comment type="caution">
    <text evidence="2">The sequence shown here is derived from an EMBL/GenBank/DDBJ whole genome shotgun (WGS) entry which is preliminary data.</text>
</comment>
<reference evidence="2 3" key="1">
    <citation type="submission" date="2020-03" db="EMBL/GenBank/DDBJ databases">
        <title>Draft Genome Sequence of Cudoniella acicularis.</title>
        <authorList>
            <person name="Buettner E."/>
            <person name="Kellner H."/>
        </authorList>
    </citation>
    <scope>NUCLEOTIDE SEQUENCE [LARGE SCALE GENOMIC DNA]</scope>
    <source>
        <strain evidence="2 3">DSM 108380</strain>
    </source>
</reference>
<sequence length="177" mass="18749">MTLAGHSAGSISAAYWSYAYASDPIVSAFVEFSGQPGLLPLDDGSGWGHVANQTGCANSRDVEEELECMQSLPARELKSAMYDTNMPSFTDAVYGGRPVVDNVSVFTAEEYASRGLEGKFAKLPLLITHTTNEADAILHFSPLTGVNTTLSELFTLSSFHCPVAVAVNLSASHGVPT</sequence>
<evidence type="ECO:0000313" key="3">
    <source>
        <dbReference type="Proteomes" id="UP000566819"/>
    </source>
</evidence>
<dbReference type="SUPFAM" id="SSF53474">
    <property type="entry name" value="alpha/beta-Hydrolases"/>
    <property type="match status" value="1"/>
</dbReference>
<accession>A0A8H4RCX7</accession>
<dbReference type="InterPro" id="IPR002018">
    <property type="entry name" value="CarbesteraseB"/>
</dbReference>